<dbReference type="GO" id="GO:0016491">
    <property type="term" value="F:oxidoreductase activity"/>
    <property type="evidence" value="ECO:0007669"/>
    <property type="project" value="UniProtKB-KW"/>
</dbReference>
<dbReference type="Pfam" id="PF08240">
    <property type="entry name" value="ADH_N"/>
    <property type="match status" value="1"/>
</dbReference>
<dbReference type="PANTHER" id="PTHR43401">
    <property type="entry name" value="L-THREONINE 3-DEHYDROGENASE"/>
    <property type="match status" value="1"/>
</dbReference>
<dbReference type="InterPro" id="IPR050129">
    <property type="entry name" value="Zn_alcohol_dh"/>
</dbReference>
<dbReference type="PANTHER" id="PTHR43401:SF2">
    <property type="entry name" value="L-THREONINE 3-DEHYDROGENASE"/>
    <property type="match status" value="1"/>
</dbReference>
<protein>
    <submittedName>
        <fullName evidence="3">L-iditol 2-dehydrogenase</fullName>
    </submittedName>
</protein>
<feature type="domain" description="Alcohol dehydrogenase-like N-terminal" evidence="2">
    <location>
        <begin position="27"/>
        <end position="137"/>
    </location>
</feature>
<dbReference type="RefSeq" id="WP_011053500.1">
    <property type="nucleotide sequence ID" value="NZ_FMAJ01000016.1"/>
</dbReference>
<dbReference type="InterPro" id="IPR011032">
    <property type="entry name" value="GroES-like_sf"/>
</dbReference>
<evidence type="ECO:0000259" key="2">
    <source>
        <dbReference type="Pfam" id="PF08240"/>
    </source>
</evidence>
<dbReference type="InterPro" id="IPR013154">
    <property type="entry name" value="ADH-like_N"/>
</dbReference>
<dbReference type="AlphaFoldDB" id="A0A1C3Y9W7"/>
<sequence length="344" mass="36965">MEVRGLVITCPRKVEEWTLSVPLAVSSEVGVRIELCGLCTPEQRVYRGAKPTYPYWGGHELSGTIVSLPDDVPDGLRVGDRVAVLLMRRCGQCRACRLGLDNHCAYLNPKARGGVPQGPGGLANFVGVPAYQVFSVPSFLAPERAALVEPVACVARGINRARAKAGDTVAVIGGGTMGLLHSILLTTKGCDVYLFDDDVATHGPVMSTGAHATGSVHSLSDPKLVEKLTDGWGFDCIFCTRFGVRGIQGAIAAASRGARIVLYQSIPTSDLLSVGANFLHYREIELIGTIAQSADDVRNAIRTIVEHAARFDVLQVNLWPSSNAQEAFEQALDPRVNRVMLDFR</sequence>
<dbReference type="EMBL" id="FMAJ01000016">
    <property type="protein sequence ID" value="SCB61312.1"/>
    <property type="molecule type" value="Genomic_DNA"/>
</dbReference>
<keyword evidence="1" id="KW-0560">Oxidoreductase</keyword>
<dbReference type="SUPFAM" id="SSF50129">
    <property type="entry name" value="GroES-like"/>
    <property type="match status" value="1"/>
</dbReference>
<reference evidence="3 4" key="1">
    <citation type="submission" date="2016-08" db="EMBL/GenBank/DDBJ databases">
        <authorList>
            <person name="Seilhamer J.J."/>
        </authorList>
    </citation>
    <scope>NUCLEOTIDE SEQUENCE [LARGE SCALE GENOMIC DNA]</scope>
    <source>
        <strain evidence="3 4">HBR26</strain>
    </source>
</reference>
<accession>A0A1C3Y9W7</accession>
<dbReference type="Gene3D" id="3.40.50.720">
    <property type="entry name" value="NAD(P)-binding Rossmann-like Domain"/>
    <property type="match status" value="1"/>
</dbReference>
<proteinExistence type="predicted"/>
<name>A0A1C3Y9W7_9HYPH</name>
<dbReference type="CDD" id="cd05188">
    <property type="entry name" value="MDR"/>
    <property type="match status" value="1"/>
</dbReference>
<gene>
    <name evidence="3" type="ORF">GA0061105_116119</name>
</gene>
<dbReference type="STRING" id="1138170.GA0061105_116119"/>
<evidence type="ECO:0000256" key="1">
    <source>
        <dbReference type="ARBA" id="ARBA00023002"/>
    </source>
</evidence>
<dbReference type="SUPFAM" id="SSF51735">
    <property type="entry name" value="NAD(P)-binding Rossmann-fold domains"/>
    <property type="match status" value="1"/>
</dbReference>
<dbReference type="InterPro" id="IPR036291">
    <property type="entry name" value="NAD(P)-bd_dom_sf"/>
</dbReference>
<dbReference type="Proteomes" id="UP000198723">
    <property type="component" value="Unassembled WGS sequence"/>
</dbReference>
<evidence type="ECO:0000313" key="4">
    <source>
        <dbReference type="Proteomes" id="UP000198723"/>
    </source>
</evidence>
<evidence type="ECO:0000313" key="3">
    <source>
        <dbReference type="EMBL" id="SCB61312.1"/>
    </source>
</evidence>
<dbReference type="Gene3D" id="3.90.180.10">
    <property type="entry name" value="Medium-chain alcohol dehydrogenases, catalytic domain"/>
    <property type="match status" value="1"/>
</dbReference>
<organism evidence="3 4">
    <name type="scientific">Rhizobium aethiopicum</name>
    <dbReference type="NCBI Taxonomy" id="1138170"/>
    <lineage>
        <taxon>Bacteria</taxon>
        <taxon>Pseudomonadati</taxon>
        <taxon>Pseudomonadota</taxon>
        <taxon>Alphaproteobacteria</taxon>
        <taxon>Hyphomicrobiales</taxon>
        <taxon>Rhizobiaceae</taxon>
        <taxon>Rhizobium/Agrobacterium group</taxon>
        <taxon>Rhizobium</taxon>
    </lineage>
</organism>